<evidence type="ECO:0000256" key="1">
    <source>
        <dbReference type="SAM" id="MobiDB-lite"/>
    </source>
</evidence>
<dbReference type="EMBL" id="SOZJ01000002">
    <property type="protein sequence ID" value="TGJ71505.1"/>
    <property type="molecule type" value="Genomic_DNA"/>
</dbReference>
<gene>
    <name evidence="2" type="ORF">EYR41_003467</name>
</gene>
<feature type="region of interest" description="Disordered" evidence="1">
    <location>
        <begin position="31"/>
        <end position="180"/>
    </location>
</feature>
<organism evidence="2 3">
    <name type="scientific">Orbilia oligospora</name>
    <name type="common">Nematode-trapping fungus</name>
    <name type="synonym">Arthrobotrys oligospora</name>
    <dbReference type="NCBI Taxonomy" id="2813651"/>
    <lineage>
        <taxon>Eukaryota</taxon>
        <taxon>Fungi</taxon>
        <taxon>Dikarya</taxon>
        <taxon>Ascomycota</taxon>
        <taxon>Pezizomycotina</taxon>
        <taxon>Orbiliomycetes</taxon>
        <taxon>Orbiliales</taxon>
        <taxon>Orbiliaceae</taxon>
        <taxon>Orbilia</taxon>
    </lineage>
</organism>
<sequence length="180" mass="18080">MEAGGVPQTGDLLPDRTPLLRAYTLMTTAHAQDFERKRPSTGSAGVGGVGVGGDATLGGGGGAGVGGVAGNTGRFRGYLTNNGYEDDDDDDDDYSESEEGDVKGKGDEYGSEGYASSLAEEAVEGMAGLSLRRTRTGGRGSMEVERDGGSSSSGATASATGYRGTGAVLSPTSLPRHGGF</sequence>
<name>A0A8H2HRI5_ORBOL</name>
<proteinExistence type="predicted"/>
<reference evidence="2 3" key="1">
    <citation type="submission" date="2019-03" db="EMBL/GenBank/DDBJ databases">
        <title>Nematode-trapping fungi genome.</title>
        <authorList>
            <person name="Vidal-Diez De Ulzurrun G."/>
        </authorList>
    </citation>
    <scope>NUCLEOTIDE SEQUENCE [LARGE SCALE GENOMIC DNA]</scope>
    <source>
        <strain evidence="2 3">TWF154</strain>
    </source>
</reference>
<feature type="compositionally biased region" description="Acidic residues" evidence="1">
    <location>
        <begin position="84"/>
        <end position="99"/>
    </location>
</feature>
<comment type="caution">
    <text evidence="2">The sequence shown here is derived from an EMBL/GenBank/DDBJ whole genome shotgun (WGS) entry which is preliminary data.</text>
</comment>
<evidence type="ECO:0000313" key="3">
    <source>
        <dbReference type="Proteomes" id="UP000297595"/>
    </source>
</evidence>
<evidence type="ECO:0000313" key="2">
    <source>
        <dbReference type="EMBL" id="TGJ71505.1"/>
    </source>
</evidence>
<dbReference type="Proteomes" id="UP000297595">
    <property type="component" value="Unassembled WGS sequence"/>
</dbReference>
<feature type="compositionally biased region" description="Gly residues" evidence="1">
    <location>
        <begin position="44"/>
        <end position="70"/>
    </location>
</feature>
<dbReference type="AlphaFoldDB" id="A0A8H2HRI5"/>
<accession>A0A8H2HRI5</accession>
<feature type="compositionally biased region" description="Low complexity" evidence="1">
    <location>
        <begin position="149"/>
        <end position="167"/>
    </location>
</feature>
<protein>
    <submittedName>
        <fullName evidence="2">Uncharacterized protein</fullName>
    </submittedName>
</protein>